<dbReference type="SUPFAM" id="SSF58100">
    <property type="entry name" value="Bacterial hemolysins"/>
    <property type="match status" value="1"/>
</dbReference>
<name>A0A2A7HZN4_BACCE</name>
<keyword evidence="1" id="KW-0732">Signal</keyword>
<comment type="caution">
    <text evidence="2">The sequence shown here is derived from an EMBL/GenBank/DDBJ whole genome shotgun (WGS) entry which is preliminary data.</text>
</comment>
<dbReference type="Gene3D" id="1.20.1170.10">
    <property type="match status" value="1"/>
</dbReference>
<dbReference type="EMBL" id="NVLK01000016">
    <property type="protein sequence ID" value="PEC22649.1"/>
    <property type="molecule type" value="Genomic_DNA"/>
</dbReference>
<dbReference type="Pfam" id="PF05791">
    <property type="entry name" value="Bacillus_HBL"/>
    <property type="match status" value="1"/>
</dbReference>
<dbReference type="InterPro" id="IPR052785">
    <property type="entry name" value="Enterotoxin_cmpnt"/>
</dbReference>
<dbReference type="InterPro" id="IPR008414">
    <property type="entry name" value="HBL"/>
</dbReference>
<evidence type="ECO:0000313" key="3">
    <source>
        <dbReference type="Proteomes" id="UP000220006"/>
    </source>
</evidence>
<dbReference type="CDD" id="cd22653">
    <property type="entry name" value="ClyA_HblB-like"/>
    <property type="match status" value="1"/>
</dbReference>
<dbReference type="PANTHER" id="PTHR38443:SF2">
    <property type="entry name" value="NON-HEMOLYTIC ENTEROTOXIN LYTIC COMPONENT L1"/>
    <property type="match status" value="1"/>
</dbReference>
<feature type="signal peptide" evidence="1">
    <location>
        <begin position="1"/>
        <end position="29"/>
    </location>
</feature>
<gene>
    <name evidence="2" type="ORF">COM96_07675</name>
</gene>
<organism evidence="2 3">
    <name type="scientific">Bacillus cereus</name>
    <dbReference type="NCBI Taxonomy" id="1396"/>
    <lineage>
        <taxon>Bacteria</taxon>
        <taxon>Bacillati</taxon>
        <taxon>Bacillota</taxon>
        <taxon>Bacilli</taxon>
        <taxon>Bacillales</taxon>
        <taxon>Bacillaceae</taxon>
        <taxon>Bacillus</taxon>
        <taxon>Bacillus cereus group</taxon>
    </lineage>
</organism>
<accession>A0A2A7HZN4</accession>
<dbReference type="GO" id="GO:0016020">
    <property type="term" value="C:membrane"/>
    <property type="evidence" value="ECO:0007669"/>
    <property type="project" value="InterPro"/>
</dbReference>
<proteinExistence type="predicted"/>
<sequence length="397" mass="43944">MKKPYKVMALSTLIATIAAGSITPSYASAAENTTKPAPIYADAANKYAKYSLGPEGLKDAMKQTGSNMLVMDLYALTILKQSDLNFDGLTVLRDDLKTNINQKIGVSRENATQWLDGLKPQIIQVNQNIISYNTRFQNYHDDLVRDVNTALENAKANNNVVNAQDKEPIKTRLTGLTKSISKNTEAVDKLVKDLKAFRGKLETDTQGLKTDTETISNTLNSNEAGIPLMQQQIETNQKIIDENTKLQILSGFSIAAGPFVMATPFFFLGIPMIAGGIYGTVVTKQQIEQSQKEIRELTGTLSNMKIQVAKLTVLKNNTNNLTDTIDLAITASENIKKQWETIGAKYNSLLQDIDLIDTDALDLIEDDLNIAKESWDDVRKNAEYIQKSEISIVEDKK</sequence>
<dbReference type="Proteomes" id="UP000220006">
    <property type="component" value="Unassembled WGS sequence"/>
</dbReference>
<dbReference type="PANTHER" id="PTHR38443">
    <property type="match status" value="1"/>
</dbReference>
<evidence type="ECO:0000256" key="1">
    <source>
        <dbReference type="SAM" id="SignalP"/>
    </source>
</evidence>
<protein>
    <submittedName>
        <fullName evidence="2">Enterotoxin</fullName>
    </submittedName>
</protein>
<dbReference type="RefSeq" id="WP_097903300.1">
    <property type="nucleotide sequence ID" value="NZ_NVLK01000016.1"/>
</dbReference>
<feature type="chain" id="PRO_5012066147" evidence="1">
    <location>
        <begin position="30"/>
        <end position="397"/>
    </location>
</feature>
<reference evidence="2 3" key="1">
    <citation type="submission" date="2017-09" db="EMBL/GenBank/DDBJ databases">
        <title>Large-scale bioinformatics analysis of Bacillus genomes uncovers conserved roles of natural products in bacterial physiology.</title>
        <authorList>
            <consortium name="Agbiome Team Llc"/>
            <person name="Bleich R.M."/>
            <person name="Grubbs K.J."/>
            <person name="Santa Maria K.C."/>
            <person name="Allen S.E."/>
            <person name="Farag S."/>
            <person name="Shank E.A."/>
            <person name="Bowers A."/>
        </authorList>
    </citation>
    <scope>NUCLEOTIDE SEQUENCE [LARGE SCALE GENOMIC DNA]</scope>
    <source>
        <strain evidence="2 3">AFS096845</strain>
    </source>
</reference>
<dbReference type="AlphaFoldDB" id="A0A2A7HZN4"/>
<evidence type="ECO:0000313" key="2">
    <source>
        <dbReference type="EMBL" id="PEC22649.1"/>
    </source>
</evidence>